<evidence type="ECO:0000313" key="2">
    <source>
        <dbReference type="EMBL" id="NBI06652.1"/>
    </source>
</evidence>
<dbReference type="InterPro" id="IPR025664">
    <property type="entry name" value="Spore_III_AC/AD"/>
</dbReference>
<keyword evidence="1" id="KW-1133">Transmembrane helix</keyword>
<evidence type="ECO:0000313" key="3">
    <source>
        <dbReference type="Proteomes" id="UP000467132"/>
    </source>
</evidence>
<dbReference type="EMBL" id="QXXA01000007">
    <property type="protein sequence ID" value="NBI06652.1"/>
    <property type="molecule type" value="Genomic_DNA"/>
</dbReference>
<gene>
    <name evidence="2" type="primary">spoIIIAD</name>
    <name evidence="2" type="ORF">D3Z33_07230</name>
</gene>
<proteinExistence type="predicted"/>
<comment type="caution">
    <text evidence="2">The sequence shown here is derived from an EMBL/GenBank/DDBJ whole genome shotgun (WGS) entry which is preliminary data.</text>
</comment>
<feature type="transmembrane region" description="Helical" evidence="1">
    <location>
        <begin position="65"/>
        <end position="86"/>
    </location>
</feature>
<keyword evidence="1" id="KW-0472">Membrane</keyword>
<evidence type="ECO:0000256" key="1">
    <source>
        <dbReference type="SAM" id="Phobius"/>
    </source>
</evidence>
<name>A0A845QZP4_9CLOT</name>
<reference evidence="2 3" key="1">
    <citation type="submission" date="2018-08" db="EMBL/GenBank/DDBJ databases">
        <title>Murine metabolic-syndrome-specific gut microbial biobank.</title>
        <authorList>
            <person name="Liu C."/>
        </authorList>
    </citation>
    <scope>NUCLEOTIDE SEQUENCE [LARGE SCALE GENOMIC DNA]</scope>
    <source>
        <strain evidence="2 3">583</strain>
    </source>
</reference>
<feature type="transmembrane region" description="Helical" evidence="1">
    <location>
        <begin position="106"/>
        <end position="124"/>
    </location>
</feature>
<dbReference type="Proteomes" id="UP000467132">
    <property type="component" value="Unassembled WGS sequence"/>
</dbReference>
<dbReference type="RefSeq" id="WP_160197136.1">
    <property type="nucleotide sequence ID" value="NZ_QXXA01000007.1"/>
</dbReference>
<keyword evidence="3" id="KW-1185">Reference proteome</keyword>
<dbReference type="Pfam" id="PF06686">
    <property type="entry name" value="SpoIIIAC"/>
    <property type="match status" value="2"/>
</dbReference>
<accession>A0A845QZP4</accession>
<sequence length="128" mass="13998">MNILQIVAISLVATLLIVTIRADRPEIAIMLSLATGVLIFIFIIDKIVFVIDVLKDLSIRADLDFIYFTTILKIIGIAYICEFGSQIAKDAGEGSIATKIELAGKIMILVVSIPILLSLLELILKIMP</sequence>
<dbReference type="OrthoDB" id="1682150at2"/>
<protein>
    <submittedName>
        <fullName evidence="2">Stage III sporulation protein AD</fullName>
    </submittedName>
</protein>
<dbReference type="InterPro" id="IPR014211">
    <property type="entry name" value="Spore_III_AD"/>
</dbReference>
<dbReference type="AlphaFoldDB" id="A0A845QZP4"/>
<feature type="transmembrane region" description="Helical" evidence="1">
    <location>
        <begin position="32"/>
        <end position="53"/>
    </location>
</feature>
<keyword evidence="1" id="KW-0812">Transmembrane</keyword>
<organism evidence="2 3">
    <name type="scientific">Senegalia massiliensis</name>
    <dbReference type="NCBI Taxonomy" id="1720316"/>
    <lineage>
        <taxon>Bacteria</taxon>
        <taxon>Bacillati</taxon>
        <taxon>Bacillota</taxon>
        <taxon>Clostridia</taxon>
        <taxon>Eubacteriales</taxon>
        <taxon>Clostridiaceae</taxon>
        <taxon>Senegalia</taxon>
    </lineage>
</organism>
<dbReference type="NCBIfam" id="TIGR02849">
    <property type="entry name" value="spore_III_AD"/>
    <property type="match status" value="1"/>
</dbReference>